<keyword evidence="1" id="KW-1133">Transmembrane helix</keyword>
<name>H1DHM7_9BACT</name>
<gene>
    <name evidence="2" type="ORF">HMPREF9449_01763</name>
</gene>
<feature type="transmembrane region" description="Helical" evidence="1">
    <location>
        <begin position="12"/>
        <end position="33"/>
    </location>
</feature>
<evidence type="ECO:0000313" key="2">
    <source>
        <dbReference type="EMBL" id="EHP47156.1"/>
    </source>
</evidence>
<protein>
    <submittedName>
        <fullName evidence="2">Uncharacterized protein</fullName>
    </submittedName>
</protein>
<dbReference type="RefSeq" id="WP_009136911.1">
    <property type="nucleotide sequence ID" value="NZ_JH594596.1"/>
</dbReference>
<keyword evidence="3" id="KW-1185">Reference proteome</keyword>
<comment type="caution">
    <text evidence="2">The sequence shown here is derived from an EMBL/GenBank/DDBJ whole genome shotgun (WGS) entry which is preliminary data.</text>
</comment>
<organism evidence="2 3">
    <name type="scientific">Odoribacter laneus YIT 12061</name>
    <dbReference type="NCBI Taxonomy" id="742817"/>
    <lineage>
        <taxon>Bacteria</taxon>
        <taxon>Pseudomonadati</taxon>
        <taxon>Bacteroidota</taxon>
        <taxon>Bacteroidia</taxon>
        <taxon>Bacteroidales</taxon>
        <taxon>Odoribacteraceae</taxon>
        <taxon>Odoribacter</taxon>
    </lineage>
</organism>
<dbReference type="GeneID" id="98069328"/>
<evidence type="ECO:0000313" key="3">
    <source>
        <dbReference type="Proteomes" id="UP000004892"/>
    </source>
</evidence>
<accession>H1DHM7</accession>
<dbReference type="EMBL" id="ADMC01000023">
    <property type="protein sequence ID" value="EHP47156.1"/>
    <property type="molecule type" value="Genomic_DNA"/>
</dbReference>
<dbReference type="AlphaFoldDB" id="H1DHM7"/>
<reference evidence="2 3" key="1">
    <citation type="submission" date="2012-01" db="EMBL/GenBank/DDBJ databases">
        <title>The Genome Sequence of Odoribacter laneus YIT 12061.</title>
        <authorList>
            <consortium name="The Broad Institute Genome Sequencing Platform"/>
            <person name="Earl A."/>
            <person name="Ward D."/>
            <person name="Feldgarden M."/>
            <person name="Gevers D."/>
            <person name="Morotomi M."/>
            <person name="Young S.K."/>
            <person name="Zeng Q."/>
            <person name="Gargeya S."/>
            <person name="Fitzgerald M."/>
            <person name="Haas B."/>
            <person name="Abouelleil A."/>
            <person name="Alvarado L."/>
            <person name="Arachchi H.M."/>
            <person name="Berlin A."/>
            <person name="Chapman S.B."/>
            <person name="Gearin G."/>
            <person name="Goldberg J."/>
            <person name="Griggs A."/>
            <person name="Gujja S."/>
            <person name="Hansen M."/>
            <person name="Heiman D."/>
            <person name="Howarth C."/>
            <person name="Larimer J."/>
            <person name="Lui A."/>
            <person name="MacDonald P.J.P."/>
            <person name="McCowen C."/>
            <person name="Montmayeur A."/>
            <person name="Murphy C."/>
            <person name="Neiman D."/>
            <person name="Pearson M."/>
            <person name="Priest M."/>
            <person name="Roberts A."/>
            <person name="Saif S."/>
            <person name="Shea T."/>
            <person name="Sisk P."/>
            <person name="Stolte C."/>
            <person name="Sykes S."/>
            <person name="Wortman J."/>
            <person name="Nusbaum C."/>
            <person name="Birren B."/>
        </authorList>
    </citation>
    <scope>NUCLEOTIDE SEQUENCE [LARGE SCALE GENOMIC DNA]</scope>
    <source>
        <strain evidence="2 3">YIT 12061</strain>
    </source>
</reference>
<dbReference type="STRING" id="742817.HMPREF9449_01763"/>
<keyword evidence="1" id="KW-0812">Transmembrane</keyword>
<evidence type="ECO:0000256" key="1">
    <source>
        <dbReference type="SAM" id="Phobius"/>
    </source>
</evidence>
<dbReference type="Proteomes" id="UP000004892">
    <property type="component" value="Unassembled WGS sequence"/>
</dbReference>
<dbReference type="HOGENOM" id="CLU_2826892_0_0_10"/>
<proteinExistence type="predicted"/>
<sequence length="66" mass="6903">MGKITFKKVCKYVVGGAAIVTGGALIAAAATGAAPFDRGYTWRCVGNSITSQGPNVLNNVLKWMKE</sequence>
<keyword evidence="1" id="KW-0472">Membrane</keyword>